<feature type="compositionally biased region" description="Basic and acidic residues" evidence="5">
    <location>
        <begin position="298"/>
        <end position="307"/>
    </location>
</feature>
<feature type="domain" description="CNH" evidence="6">
    <location>
        <begin position="41"/>
        <end position="455"/>
    </location>
</feature>
<evidence type="ECO:0000256" key="4">
    <source>
        <dbReference type="ARBA" id="ARBA00022927"/>
    </source>
</evidence>
<dbReference type="GO" id="GO:0034058">
    <property type="term" value="P:endosomal vesicle fusion"/>
    <property type="evidence" value="ECO:0007669"/>
    <property type="project" value="TreeGrafter"/>
</dbReference>
<evidence type="ECO:0000313" key="8">
    <source>
        <dbReference type="Proteomes" id="UP000053110"/>
    </source>
</evidence>
<reference evidence="8" key="1">
    <citation type="journal article" date="2013" name="Nat. Genet.">
        <title>The wheat powdery mildew genome shows the unique evolution of an obligate biotroph.</title>
        <authorList>
            <person name="Wicker T."/>
            <person name="Oberhaensli S."/>
            <person name="Parlange F."/>
            <person name="Buchmann J.P."/>
            <person name="Shatalina M."/>
            <person name="Roffler S."/>
            <person name="Ben-David R."/>
            <person name="Dolezel J."/>
            <person name="Simkova H."/>
            <person name="Schulze-Lefert P."/>
            <person name="Spanu P.D."/>
            <person name="Bruggmann R."/>
            <person name="Amselem J."/>
            <person name="Quesneville H."/>
            <person name="Ver Loren van Themaat E."/>
            <person name="Paape T."/>
            <person name="Shimizu K.K."/>
            <person name="Keller B."/>
        </authorList>
    </citation>
    <scope>NUCLEOTIDE SEQUENCE [LARGE SCALE GENOMIC DNA]</scope>
    <source>
        <strain evidence="8">96224</strain>
    </source>
</reference>
<dbReference type="AlphaFoldDB" id="A0A656KFI9"/>
<evidence type="ECO:0000256" key="5">
    <source>
        <dbReference type="SAM" id="MobiDB-lite"/>
    </source>
</evidence>
<dbReference type="OrthoDB" id="5325112at2759"/>
<dbReference type="PANTHER" id="PTHR12894">
    <property type="entry name" value="CNH DOMAIN CONTAINING"/>
    <property type="match status" value="1"/>
</dbReference>
<dbReference type="PANTHER" id="PTHR12894:SF27">
    <property type="entry name" value="TRANSFORMING GROWTH FACTOR-BETA RECEPTOR-ASSOCIATED PROTEIN 1"/>
    <property type="match status" value="1"/>
</dbReference>
<keyword evidence="2" id="KW-0813">Transport</keyword>
<dbReference type="GO" id="GO:0016020">
    <property type="term" value="C:membrane"/>
    <property type="evidence" value="ECO:0007669"/>
    <property type="project" value="TreeGrafter"/>
</dbReference>
<dbReference type="PROSITE" id="PS50219">
    <property type="entry name" value="CNH"/>
    <property type="match status" value="1"/>
</dbReference>
<keyword evidence="3" id="KW-0963">Cytoplasm</keyword>
<dbReference type="GO" id="GO:0006914">
    <property type="term" value="P:autophagy"/>
    <property type="evidence" value="ECO:0007669"/>
    <property type="project" value="TreeGrafter"/>
</dbReference>
<evidence type="ECO:0000256" key="1">
    <source>
        <dbReference type="ARBA" id="ARBA00004496"/>
    </source>
</evidence>
<dbReference type="Proteomes" id="UP000053110">
    <property type="component" value="Unassembled WGS sequence"/>
</dbReference>
<dbReference type="InterPro" id="IPR001180">
    <property type="entry name" value="CNH_dom"/>
</dbReference>
<keyword evidence="4" id="KW-0653">Protein transport</keyword>
<protein>
    <submittedName>
        <fullName evidence="7">Component of CORVET tethering complex cytoplasmic protein</fullName>
    </submittedName>
</protein>
<evidence type="ECO:0000313" key="7">
    <source>
        <dbReference type="EMBL" id="EPQ62691.1"/>
    </source>
</evidence>
<comment type="subcellular location">
    <subcellularLocation>
        <location evidence="1">Cytoplasm</location>
    </subcellularLocation>
</comment>
<proteinExistence type="predicted"/>
<organism evidence="7 8">
    <name type="scientific">Blumeria graminis f. sp. tritici 96224</name>
    <dbReference type="NCBI Taxonomy" id="1268274"/>
    <lineage>
        <taxon>Eukaryota</taxon>
        <taxon>Fungi</taxon>
        <taxon>Dikarya</taxon>
        <taxon>Ascomycota</taxon>
        <taxon>Pezizomycotina</taxon>
        <taxon>Leotiomycetes</taxon>
        <taxon>Erysiphales</taxon>
        <taxon>Erysiphaceae</taxon>
        <taxon>Blumeria</taxon>
    </lineage>
</organism>
<dbReference type="GO" id="GO:0005737">
    <property type="term" value="C:cytoplasm"/>
    <property type="evidence" value="ECO:0007669"/>
    <property type="project" value="UniProtKB-SubCell"/>
</dbReference>
<feature type="region of interest" description="Disordered" evidence="5">
    <location>
        <begin position="286"/>
        <end position="309"/>
    </location>
</feature>
<evidence type="ECO:0000256" key="3">
    <source>
        <dbReference type="ARBA" id="ARBA00022490"/>
    </source>
</evidence>
<sequence>MKSNKVEEVISLNGQFDETGPYVLRNLLTGIPLSIEGARDEVQINCVELLDHNLYVGTSSSELLHFVRIPCDPDVNVGSPSYILASRLPPEFHDVPNETRPGVQQILLLPSVNKACILCNSTVTFYSLPELSPAFGTTQIRQCSWIGGVDLNINPKEGSSDGKPPSVTILASLSKKIRVIRISETPRGLRSIDFSGSVISVRRDSYACVADTRSYALIDVDRLLKIPLFPISSLDVSQPEKGNVSQEILEEQKACVPKIISSAQVEAAESQLTQKNAQSTNLDVTLQKSVGKKSPHSSVDDNFHEDPQNSFCRETTLNTPTASQSKPSLIKNISPSLLPSQLLTILNQDKPSHASTPSIFLKPHIVSPTPQEFLLVTGTSPSDPGVGMFVNLEGDPTRSTLGFERYPDDIVVDGRGVKVGKSQAMASSDDEGFLLASMIRHTDKISRGIEIQRWDIDADEANKDKFWLEVPTTSRDNSSLGLRLVIDSEVLHFSDVVEKLRLYRFRPNGHKPRMGISNPYLNTSDLQTGDSSSNISMKIPIIKECDTVLEEWELKRIEEEGQLANRLAGSRSQIVVWSGDNIWWAVRNPLVLRLDARLPEITSISSLNKQANPSINRSLLIDIIMSLSGREAKTEADYISLGYIRQKAGLLLFLNSAFALDYKPTKAEYKIAAEALIQGGLDPRVLLATIPYLRDEIIETKKGIWICNGIKNIVENFIADFGSINADEISKYFTSDQTLYFLKDYLTDWRKKKGFGSISNEKEVFSTVDACLLAVLLKLDVLTSPETHEENSVQEELYRLVDHGVDCFERAVKLLESYNRLYALSRLYQSRNMNEKVLSTWQRIIDGELDEGGEFTDSVKKFQAYLIKSQDKSLILRYGGWLASHSPKLGVQVFDEEKSHVKFENDQVIEILRNRAPDAVKEYLELLVFQRRLTKYIDELISQYLKTILQKLNNSNDISLKLEQSYQNYRALRPPKPSYRQFIVENLIEEDWWACRIKLLQLLSGNQGTPSTYDTHEILVQIAPFAEQLVPEIIILNGRRSNHEEAIRLLSHSLGDYDTAINYCLSEGSSIYYPNADATINDEIPSQEKQAGLFRILLLEFLKIEDLSDRVEQTSNLLERFGGWLDVEHVLELIPDTWSVDIISGFLKIALKRIVSERNESMVVKALSAAENLKIDAEISEKLKIKKGLIET</sequence>
<accession>A0A656KFI9</accession>
<dbReference type="EMBL" id="KE375167">
    <property type="protein sequence ID" value="EPQ62691.1"/>
    <property type="molecule type" value="Genomic_DNA"/>
</dbReference>
<evidence type="ECO:0000259" key="6">
    <source>
        <dbReference type="PROSITE" id="PS50219"/>
    </source>
</evidence>
<dbReference type="InterPro" id="IPR032914">
    <property type="entry name" value="Vam6/VPS39/TRAP1"/>
</dbReference>
<evidence type="ECO:0000256" key="2">
    <source>
        <dbReference type="ARBA" id="ARBA00022448"/>
    </source>
</evidence>
<gene>
    <name evidence="7" type="ORF">BGT96224_5161</name>
</gene>
<dbReference type="GO" id="GO:0015031">
    <property type="term" value="P:protein transport"/>
    <property type="evidence" value="ECO:0007669"/>
    <property type="project" value="UniProtKB-KW"/>
</dbReference>
<name>A0A656KFI9_BLUGR</name>